<keyword evidence="8" id="KW-1185">Reference proteome</keyword>
<organism evidence="7 8">
    <name type="scientific">Mizuhopecten yessoensis</name>
    <name type="common">Japanese scallop</name>
    <name type="synonym">Patinopecten yessoensis</name>
    <dbReference type="NCBI Taxonomy" id="6573"/>
    <lineage>
        <taxon>Eukaryota</taxon>
        <taxon>Metazoa</taxon>
        <taxon>Spiralia</taxon>
        <taxon>Lophotrochozoa</taxon>
        <taxon>Mollusca</taxon>
        <taxon>Bivalvia</taxon>
        <taxon>Autobranchia</taxon>
        <taxon>Pteriomorphia</taxon>
        <taxon>Pectinida</taxon>
        <taxon>Pectinoidea</taxon>
        <taxon>Pectinidae</taxon>
        <taxon>Mizuhopecten</taxon>
    </lineage>
</organism>
<dbReference type="GO" id="GO:0008270">
    <property type="term" value="F:zinc ion binding"/>
    <property type="evidence" value="ECO:0007669"/>
    <property type="project" value="UniProtKB-KW"/>
</dbReference>
<dbReference type="Gene3D" id="6.10.140.2220">
    <property type="match status" value="2"/>
</dbReference>
<keyword evidence="3" id="KW-0862">Zinc</keyword>
<evidence type="ECO:0000256" key="5">
    <source>
        <dbReference type="SAM" id="MobiDB-lite"/>
    </source>
</evidence>
<evidence type="ECO:0000313" key="8">
    <source>
        <dbReference type="Proteomes" id="UP000242188"/>
    </source>
</evidence>
<proteinExistence type="predicted"/>
<sequence>MGDICGYCGMEALNLPRCSACHQVNYCSTACQRADWKGEHKVKCKGIQSRDQNKNLNSQRKENLSKKKNDKRNRTPFHNNHEEEGEENKKRQYRKCMACDKTASSMEHCNRCKVANYCSKKCQRQHWNEHKLNCTLPEEEDYETLTTEGYRREAAFASGSSRRAALQQARRLTLKAFVGCMVLYFIREIPRSRRYSSSVFIGLISRCHEYLSRCIYLQDEDGNEVRVRFIVEIEGRQSRFRWSDVVPGRYMCIKDPLIDYLSSTIYVDNAHAVRVFCV</sequence>
<dbReference type="PROSITE" id="PS50865">
    <property type="entry name" value="ZF_MYND_2"/>
    <property type="match status" value="2"/>
</dbReference>
<evidence type="ECO:0000259" key="6">
    <source>
        <dbReference type="PROSITE" id="PS50865"/>
    </source>
</evidence>
<feature type="region of interest" description="Disordered" evidence="5">
    <location>
        <begin position="55"/>
        <end position="86"/>
    </location>
</feature>
<accession>A0A210QY03</accession>
<comment type="caution">
    <text evidence="7">The sequence shown here is derived from an EMBL/GenBank/DDBJ whole genome shotgun (WGS) entry which is preliminary data.</text>
</comment>
<evidence type="ECO:0000256" key="4">
    <source>
        <dbReference type="PROSITE-ProRule" id="PRU00134"/>
    </source>
</evidence>
<evidence type="ECO:0000313" key="7">
    <source>
        <dbReference type="EMBL" id="OWF53582.1"/>
    </source>
</evidence>
<feature type="domain" description="MYND-type" evidence="6">
    <location>
        <begin position="5"/>
        <end position="44"/>
    </location>
</feature>
<dbReference type="PANTHER" id="PTHR10237:SF14">
    <property type="entry name" value="MYND-TYPE DOMAIN-CONTAINING PROTEIN"/>
    <property type="match status" value="1"/>
</dbReference>
<dbReference type="SUPFAM" id="SSF144232">
    <property type="entry name" value="HIT/MYND zinc finger-like"/>
    <property type="match status" value="2"/>
</dbReference>
<dbReference type="GO" id="GO:0016787">
    <property type="term" value="F:hydrolase activity"/>
    <property type="evidence" value="ECO:0007669"/>
    <property type="project" value="UniProtKB-KW"/>
</dbReference>
<keyword evidence="7" id="KW-0378">Hydrolase</keyword>
<dbReference type="Pfam" id="PF01753">
    <property type="entry name" value="zf-MYND"/>
    <property type="match status" value="2"/>
</dbReference>
<evidence type="ECO:0000256" key="1">
    <source>
        <dbReference type="ARBA" id="ARBA00022723"/>
    </source>
</evidence>
<dbReference type="STRING" id="6573.A0A210QY03"/>
<feature type="domain" description="MYND-type" evidence="6">
    <location>
        <begin position="96"/>
        <end position="134"/>
    </location>
</feature>
<keyword evidence="1" id="KW-0479">Metal-binding</keyword>
<evidence type="ECO:0000256" key="2">
    <source>
        <dbReference type="ARBA" id="ARBA00022771"/>
    </source>
</evidence>
<dbReference type="Proteomes" id="UP000242188">
    <property type="component" value="Unassembled WGS sequence"/>
</dbReference>
<gene>
    <name evidence="7" type="ORF">KP79_PYT20038</name>
</gene>
<dbReference type="AlphaFoldDB" id="A0A210QY03"/>
<dbReference type="EMBL" id="NEDP02001320">
    <property type="protein sequence ID" value="OWF53582.1"/>
    <property type="molecule type" value="Genomic_DNA"/>
</dbReference>
<dbReference type="InterPro" id="IPR002893">
    <property type="entry name" value="Znf_MYND"/>
</dbReference>
<dbReference type="OrthoDB" id="6132092at2759"/>
<dbReference type="GO" id="GO:0005634">
    <property type="term" value="C:nucleus"/>
    <property type="evidence" value="ECO:0007669"/>
    <property type="project" value="TreeGrafter"/>
</dbReference>
<reference evidence="7 8" key="1">
    <citation type="journal article" date="2017" name="Nat. Ecol. Evol.">
        <title>Scallop genome provides insights into evolution of bilaterian karyotype and development.</title>
        <authorList>
            <person name="Wang S."/>
            <person name="Zhang J."/>
            <person name="Jiao W."/>
            <person name="Li J."/>
            <person name="Xun X."/>
            <person name="Sun Y."/>
            <person name="Guo X."/>
            <person name="Huan P."/>
            <person name="Dong B."/>
            <person name="Zhang L."/>
            <person name="Hu X."/>
            <person name="Sun X."/>
            <person name="Wang J."/>
            <person name="Zhao C."/>
            <person name="Wang Y."/>
            <person name="Wang D."/>
            <person name="Huang X."/>
            <person name="Wang R."/>
            <person name="Lv J."/>
            <person name="Li Y."/>
            <person name="Zhang Z."/>
            <person name="Liu B."/>
            <person name="Lu W."/>
            <person name="Hui Y."/>
            <person name="Liang J."/>
            <person name="Zhou Z."/>
            <person name="Hou R."/>
            <person name="Li X."/>
            <person name="Liu Y."/>
            <person name="Li H."/>
            <person name="Ning X."/>
            <person name="Lin Y."/>
            <person name="Zhao L."/>
            <person name="Xing Q."/>
            <person name="Dou J."/>
            <person name="Li Y."/>
            <person name="Mao J."/>
            <person name="Guo H."/>
            <person name="Dou H."/>
            <person name="Li T."/>
            <person name="Mu C."/>
            <person name="Jiang W."/>
            <person name="Fu Q."/>
            <person name="Fu X."/>
            <person name="Miao Y."/>
            <person name="Liu J."/>
            <person name="Yu Q."/>
            <person name="Li R."/>
            <person name="Liao H."/>
            <person name="Li X."/>
            <person name="Kong Y."/>
            <person name="Jiang Z."/>
            <person name="Chourrout D."/>
            <person name="Li R."/>
            <person name="Bao Z."/>
        </authorList>
    </citation>
    <scope>NUCLEOTIDE SEQUENCE [LARGE SCALE GENOMIC DNA]</scope>
    <source>
        <strain evidence="7 8">PY_sf001</strain>
    </source>
</reference>
<keyword evidence="2 4" id="KW-0863">Zinc-finger</keyword>
<protein>
    <submittedName>
        <fullName evidence="7">Ubiquitin carboxyl-terminal hydrolase 19</fullName>
    </submittedName>
</protein>
<dbReference type="PROSITE" id="PS01360">
    <property type="entry name" value="ZF_MYND_1"/>
    <property type="match status" value="2"/>
</dbReference>
<dbReference type="InterPro" id="IPR024119">
    <property type="entry name" value="TF_DEAF-1"/>
</dbReference>
<evidence type="ECO:0000256" key="3">
    <source>
        <dbReference type="ARBA" id="ARBA00022833"/>
    </source>
</evidence>
<dbReference type="PANTHER" id="PTHR10237">
    <property type="entry name" value="DEFORMED EPIDERMAL AUTOREGULATORY FACTOR 1 HOMOLOG SUPPRESSIN"/>
    <property type="match status" value="1"/>
</dbReference>
<name>A0A210QY03_MIZYE</name>
<dbReference type="GO" id="GO:0000981">
    <property type="term" value="F:DNA-binding transcription factor activity, RNA polymerase II-specific"/>
    <property type="evidence" value="ECO:0007669"/>
    <property type="project" value="TreeGrafter"/>
</dbReference>